<keyword evidence="14" id="KW-1185">Reference proteome</keyword>
<keyword evidence="7 11" id="KW-0573">Peptidoglycan synthesis</keyword>
<comment type="function">
    <text evidence="11">Peptidoglycan polymerase that catalyzes glycan chain elongation from lipid-linked precursors.</text>
</comment>
<dbReference type="EMBL" id="JARWAO010000002">
    <property type="protein sequence ID" value="MDR5895366.1"/>
    <property type="molecule type" value="Genomic_DNA"/>
</dbReference>
<protein>
    <recommendedName>
        <fullName evidence="11">Biosynthetic peptidoglycan transglycosylase</fullName>
        <ecNumber evidence="11">2.4.99.28</ecNumber>
    </recommendedName>
    <alternativeName>
        <fullName evidence="11">Glycan polymerase</fullName>
    </alternativeName>
    <alternativeName>
        <fullName evidence="11">Peptidoglycan glycosyltransferase MtgA</fullName>
        <shortName evidence="11">PGT</shortName>
    </alternativeName>
</protein>
<dbReference type="HAMAP" id="MF_00766">
    <property type="entry name" value="PGT_MtgA"/>
    <property type="match status" value="1"/>
</dbReference>
<evidence type="ECO:0000256" key="10">
    <source>
        <dbReference type="ARBA" id="ARBA00023316"/>
    </source>
</evidence>
<dbReference type="RefSeq" id="WP_251591040.1">
    <property type="nucleotide sequence ID" value="NZ_JAMLJI010000001.1"/>
</dbReference>
<evidence type="ECO:0000256" key="2">
    <source>
        <dbReference type="ARBA" id="ARBA00022519"/>
    </source>
</evidence>
<dbReference type="SUPFAM" id="SSF53955">
    <property type="entry name" value="Lysozyme-like"/>
    <property type="match status" value="1"/>
</dbReference>
<dbReference type="PANTHER" id="PTHR30400">
    <property type="entry name" value="MONOFUNCTIONAL BIOSYNTHETIC PEPTIDOGLYCAN TRANSGLYCOSYLASE"/>
    <property type="match status" value="1"/>
</dbReference>
<evidence type="ECO:0000259" key="12">
    <source>
        <dbReference type="Pfam" id="PF00912"/>
    </source>
</evidence>
<comment type="subcellular location">
    <subcellularLocation>
        <location evidence="11">Cell inner membrane</location>
        <topology evidence="11">Single-pass membrane protein</topology>
    </subcellularLocation>
</comment>
<keyword evidence="8 11" id="KW-1133">Transmembrane helix</keyword>
<dbReference type="NCBIfam" id="TIGR02070">
    <property type="entry name" value="mono_pep_trsgly"/>
    <property type="match status" value="1"/>
</dbReference>
<evidence type="ECO:0000256" key="11">
    <source>
        <dbReference type="HAMAP-Rule" id="MF_00766"/>
    </source>
</evidence>
<comment type="pathway">
    <text evidence="11">Cell wall biogenesis; peptidoglycan biosynthesis.</text>
</comment>
<dbReference type="GO" id="GO:0016757">
    <property type="term" value="F:glycosyltransferase activity"/>
    <property type="evidence" value="ECO:0007669"/>
    <property type="project" value="UniProtKB-KW"/>
</dbReference>
<proteinExistence type="inferred from homology"/>
<gene>
    <name evidence="11 13" type="primary">mtgA</name>
    <name evidence="13" type="ORF">QC825_04655</name>
</gene>
<keyword evidence="10 11" id="KW-0961">Cell wall biogenesis/degradation</keyword>
<name>A0ABU1GTN1_9GAMM</name>
<dbReference type="InterPro" id="IPR011812">
    <property type="entry name" value="Pep_trsgly"/>
</dbReference>
<evidence type="ECO:0000256" key="1">
    <source>
        <dbReference type="ARBA" id="ARBA00022475"/>
    </source>
</evidence>
<keyword evidence="6 11" id="KW-0133">Cell shape</keyword>
<dbReference type="EC" id="2.4.99.28" evidence="11"/>
<feature type="domain" description="Glycosyl transferase family 51" evidence="12">
    <location>
        <begin position="61"/>
        <end position="224"/>
    </location>
</feature>
<evidence type="ECO:0000256" key="4">
    <source>
        <dbReference type="ARBA" id="ARBA00022679"/>
    </source>
</evidence>
<keyword evidence="1 11" id="KW-1003">Cell membrane</keyword>
<evidence type="ECO:0000256" key="7">
    <source>
        <dbReference type="ARBA" id="ARBA00022984"/>
    </source>
</evidence>
<evidence type="ECO:0000256" key="3">
    <source>
        <dbReference type="ARBA" id="ARBA00022676"/>
    </source>
</evidence>
<sequence>MSGIKTVATLLKRWLIRALLTFVVLSIALVLIFRVVPPPRSMVMLERQISASLESRPFTLNYQWRAYDALSDQAKLAVIASEDQRFPFHYGIDFKQIRASIDRWVDGGSLRGASTISQQTARNLFLWTGRSWLRKGLEVWFTGLIELLWPKQRILEVYLNIAEWDAGVFGLEAASQHYFNRSSSRLTPSQAARLAAVLPAPDAWSPVAPSARVSRRAVWIQGQMRQLGGTRYLETLKH</sequence>
<keyword evidence="9 11" id="KW-0472">Membrane</keyword>
<dbReference type="InterPro" id="IPR001264">
    <property type="entry name" value="Glyco_trans_51"/>
</dbReference>
<evidence type="ECO:0000256" key="9">
    <source>
        <dbReference type="ARBA" id="ARBA00023136"/>
    </source>
</evidence>
<keyword evidence="4 11" id="KW-0808">Transferase</keyword>
<evidence type="ECO:0000313" key="13">
    <source>
        <dbReference type="EMBL" id="MDR5895366.1"/>
    </source>
</evidence>
<comment type="caution">
    <text evidence="13">The sequence shown here is derived from an EMBL/GenBank/DDBJ whole genome shotgun (WGS) entry which is preliminary data.</text>
</comment>
<dbReference type="InterPro" id="IPR023346">
    <property type="entry name" value="Lysozyme-like_dom_sf"/>
</dbReference>
<keyword evidence="2 11" id="KW-0997">Cell inner membrane</keyword>
<evidence type="ECO:0000256" key="6">
    <source>
        <dbReference type="ARBA" id="ARBA00022960"/>
    </source>
</evidence>
<feature type="transmembrane region" description="Helical" evidence="11">
    <location>
        <begin position="14"/>
        <end position="36"/>
    </location>
</feature>
<evidence type="ECO:0000256" key="8">
    <source>
        <dbReference type="ARBA" id="ARBA00022989"/>
    </source>
</evidence>
<accession>A0ABU1GTN1</accession>
<reference evidence="13 14" key="1">
    <citation type="submission" date="2023-04" db="EMBL/GenBank/DDBJ databases">
        <title>A long-awaited taxogenomic arrangement of the family Halomonadaceae.</title>
        <authorList>
            <person name="De La Haba R."/>
            <person name="Chuvochina M."/>
            <person name="Wittouck S."/>
            <person name="Arahal D.R."/>
            <person name="Sanchez-Porro C."/>
            <person name="Hugenholtz P."/>
            <person name="Ventosa A."/>
        </authorList>
    </citation>
    <scope>NUCLEOTIDE SEQUENCE [LARGE SCALE GENOMIC DNA]</scope>
    <source>
        <strain evidence="13 14">DSM 22428</strain>
    </source>
</reference>
<organism evidence="13 14">
    <name type="scientific">Larsenimonas suaedae</name>
    <dbReference type="NCBI Taxonomy" id="1851019"/>
    <lineage>
        <taxon>Bacteria</taxon>
        <taxon>Pseudomonadati</taxon>
        <taxon>Pseudomonadota</taxon>
        <taxon>Gammaproteobacteria</taxon>
        <taxon>Oceanospirillales</taxon>
        <taxon>Halomonadaceae</taxon>
        <taxon>Larsenimonas</taxon>
    </lineage>
</organism>
<comment type="similarity">
    <text evidence="11">Belongs to the glycosyltransferase 51 family.</text>
</comment>
<dbReference type="Gene3D" id="1.10.3810.10">
    <property type="entry name" value="Biosynthetic peptidoglycan transglycosylase-like"/>
    <property type="match status" value="1"/>
</dbReference>
<dbReference type="Pfam" id="PF00912">
    <property type="entry name" value="Transgly"/>
    <property type="match status" value="1"/>
</dbReference>
<keyword evidence="5 11" id="KW-0812">Transmembrane</keyword>
<comment type="catalytic activity">
    <reaction evidence="11">
        <text>[GlcNAc-(1-&gt;4)-Mur2Ac(oyl-L-Ala-gamma-D-Glu-L-Lys-D-Ala-D-Ala)](n)-di-trans,octa-cis-undecaprenyl diphosphate + beta-D-GlcNAc-(1-&gt;4)-Mur2Ac(oyl-L-Ala-gamma-D-Glu-L-Lys-D-Ala-D-Ala)-di-trans,octa-cis-undecaprenyl diphosphate = [GlcNAc-(1-&gt;4)-Mur2Ac(oyl-L-Ala-gamma-D-Glu-L-Lys-D-Ala-D-Ala)](n+1)-di-trans,octa-cis-undecaprenyl diphosphate + di-trans,octa-cis-undecaprenyl diphosphate + H(+)</text>
        <dbReference type="Rhea" id="RHEA:23708"/>
        <dbReference type="Rhea" id="RHEA-COMP:9602"/>
        <dbReference type="Rhea" id="RHEA-COMP:9603"/>
        <dbReference type="ChEBI" id="CHEBI:15378"/>
        <dbReference type="ChEBI" id="CHEBI:58405"/>
        <dbReference type="ChEBI" id="CHEBI:60033"/>
        <dbReference type="ChEBI" id="CHEBI:78435"/>
        <dbReference type="EC" id="2.4.99.28"/>
    </reaction>
</comment>
<evidence type="ECO:0000256" key="5">
    <source>
        <dbReference type="ARBA" id="ARBA00022692"/>
    </source>
</evidence>
<keyword evidence="3 11" id="KW-0328">Glycosyltransferase</keyword>
<dbReference type="InterPro" id="IPR036950">
    <property type="entry name" value="PBP_transglycosylase"/>
</dbReference>
<dbReference type="Proteomes" id="UP001269375">
    <property type="component" value="Unassembled WGS sequence"/>
</dbReference>
<dbReference type="PANTHER" id="PTHR30400:SF0">
    <property type="entry name" value="BIOSYNTHETIC PEPTIDOGLYCAN TRANSGLYCOSYLASE"/>
    <property type="match status" value="1"/>
</dbReference>
<evidence type="ECO:0000313" key="14">
    <source>
        <dbReference type="Proteomes" id="UP001269375"/>
    </source>
</evidence>